<dbReference type="EMBL" id="ML996565">
    <property type="protein sequence ID" value="KAF2763533.1"/>
    <property type="molecule type" value="Genomic_DNA"/>
</dbReference>
<dbReference type="RefSeq" id="XP_033605984.1">
    <property type="nucleotide sequence ID" value="XM_033741489.1"/>
</dbReference>
<dbReference type="OrthoDB" id="422086at2759"/>
<accession>A0A6A6WN25</accession>
<evidence type="ECO:0000313" key="2">
    <source>
        <dbReference type="EMBL" id="KAF2763533.1"/>
    </source>
</evidence>
<feature type="region of interest" description="Disordered" evidence="1">
    <location>
        <begin position="221"/>
        <end position="240"/>
    </location>
</feature>
<proteinExistence type="predicted"/>
<organism evidence="2 3">
    <name type="scientific">Pseudovirgaria hyperparasitica</name>
    <dbReference type="NCBI Taxonomy" id="470096"/>
    <lineage>
        <taxon>Eukaryota</taxon>
        <taxon>Fungi</taxon>
        <taxon>Dikarya</taxon>
        <taxon>Ascomycota</taxon>
        <taxon>Pezizomycotina</taxon>
        <taxon>Dothideomycetes</taxon>
        <taxon>Dothideomycetes incertae sedis</taxon>
        <taxon>Acrospermales</taxon>
        <taxon>Acrospermaceae</taxon>
        <taxon>Pseudovirgaria</taxon>
    </lineage>
</organism>
<feature type="compositionally biased region" description="Polar residues" evidence="1">
    <location>
        <begin position="226"/>
        <end position="239"/>
    </location>
</feature>
<dbReference type="AlphaFoldDB" id="A0A6A6WN25"/>
<dbReference type="GeneID" id="54482543"/>
<evidence type="ECO:0000256" key="1">
    <source>
        <dbReference type="SAM" id="MobiDB-lite"/>
    </source>
</evidence>
<evidence type="ECO:0000313" key="3">
    <source>
        <dbReference type="Proteomes" id="UP000799437"/>
    </source>
</evidence>
<keyword evidence="3" id="KW-1185">Reference proteome</keyword>
<name>A0A6A6WN25_9PEZI</name>
<gene>
    <name evidence="2" type="ORF">EJ05DRAFT_42445</name>
</gene>
<sequence length="373" mass="42458">MEAQLRYEQAKYLKQKIKPSIWLEKERAVQTRQFESVKASVQHQLEQEAGQLRKEQEQSGVTRYQIDLDNAAVDQQVVQNKPTVVTAADAARVAQKAEQTAKQVSEIGPKEERKRLEEAAAEEEKNRLELTPAKAQGDYILSLEHEIKVIDEKLKKDQKSLEVITGLLSQHEGETRKLFQTTVESLEAKLVHFTAQREVKMSDLAAVKKNNHVEKQSIVRDAPNGASGQCGMSQMPQKPQETEMHRNTPIIKQKKQSLEHQQRFPAWPTQRLRDNGPQIRRVKLTNLSIKYTPNKVVCLVWAGRVERIEHHLGSNQAMIQFLCAKDCRAYHEATANGIVVPGEDRVVDVELDQAPTSTNDYTQQLIKHDVSEL</sequence>
<reference evidence="2" key="1">
    <citation type="journal article" date="2020" name="Stud. Mycol.">
        <title>101 Dothideomycetes genomes: a test case for predicting lifestyles and emergence of pathogens.</title>
        <authorList>
            <person name="Haridas S."/>
            <person name="Albert R."/>
            <person name="Binder M."/>
            <person name="Bloem J."/>
            <person name="Labutti K."/>
            <person name="Salamov A."/>
            <person name="Andreopoulos B."/>
            <person name="Baker S."/>
            <person name="Barry K."/>
            <person name="Bills G."/>
            <person name="Bluhm B."/>
            <person name="Cannon C."/>
            <person name="Castanera R."/>
            <person name="Culley D."/>
            <person name="Daum C."/>
            <person name="Ezra D."/>
            <person name="Gonzalez J."/>
            <person name="Henrissat B."/>
            <person name="Kuo A."/>
            <person name="Liang C."/>
            <person name="Lipzen A."/>
            <person name="Lutzoni F."/>
            <person name="Magnuson J."/>
            <person name="Mondo S."/>
            <person name="Nolan M."/>
            <person name="Ohm R."/>
            <person name="Pangilinan J."/>
            <person name="Park H.-J."/>
            <person name="Ramirez L."/>
            <person name="Alfaro M."/>
            <person name="Sun H."/>
            <person name="Tritt A."/>
            <person name="Yoshinaga Y."/>
            <person name="Zwiers L.-H."/>
            <person name="Turgeon B."/>
            <person name="Goodwin S."/>
            <person name="Spatafora J."/>
            <person name="Crous P."/>
            <person name="Grigoriev I."/>
        </authorList>
    </citation>
    <scope>NUCLEOTIDE SEQUENCE</scope>
    <source>
        <strain evidence="2">CBS 121739</strain>
    </source>
</reference>
<protein>
    <submittedName>
        <fullName evidence="2">Uncharacterized protein</fullName>
    </submittedName>
</protein>
<dbReference type="Proteomes" id="UP000799437">
    <property type="component" value="Unassembled WGS sequence"/>
</dbReference>